<evidence type="ECO:0000313" key="1">
    <source>
        <dbReference type="EMBL" id="TRX87953.1"/>
    </source>
</evidence>
<accession>A0A553HJ50</accession>
<dbReference type="EMBL" id="VFLP01000107">
    <property type="protein sequence ID" value="TRX87953.1"/>
    <property type="molecule type" value="Genomic_DNA"/>
</dbReference>
<keyword evidence="2" id="KW-1185">Reference proteome</keyword>
<dbReference type="OrthoDB" id="4758207at2759"/>
<organism evidence="1 2">
    <name type="scientific">Xylaria flabelliformis</name>
    <dbReference type="NCBI Taxonomy" id="2512241"/>
    <lineage>
        <taxon>Eukaryota</taxon>
        <taxon>Fungi</taxon>
        <taxon>Dikarya</taxon>
        <taxon>Ascomycota</taxon>
        <taxon>Pezizomycotina</taxon>
        <taxon>Sordariomycetes</taxon>
        <taxon>Xylariomycetidae</taxon>
        <taxon>Xylariales</taxon>
        <taxon>Xylariaceae</taxon>
        <taxon>Xylaria</taxon>
    </lineage>
</organism>
<protein>
    <submittedName>
        <fullName evidence="1">Uncharacterized protein</fullName>
    </submittedName>
</protein>
<gene>
    <name evidence="1" type="ORF">FHL15_011157</name>
</gene>
<sequence length="260" mass="29513">MGIASHARDPLVVNRLRQILEPTRTEEEHEAELLDDHLIWFSRWIIRQDRGVMGNYKRQNPPGRATPSSLTPRSAVTKLDDVEWKVKKVLRQNSAVFVEVAHRLVVSAFFFEKDMASVKLKASGFTYTGILSGSIFCNFRLYSAEIKALVWFLISLLDGDFEPYFVLEGDYNEGAVWPVRQILVLTESVIQDMHLHEPIRIHITHKYSNIKLSLCLQSAPYTSGVYALPISGFPRRLMLEDGDGVHQAVLSMNGGSTVQR</sequence>
<dbReference type="AlphaFoldDB" id="A0A553HJ50"/>
<comment type="caution">
    <text evidence="1">The sequence shown here is derived from an EMBL/GenBank/DDBJ whole genome shotgun (WGS) entry which is preliminary data.</text>
</comment>
<reference evidence="2" key="1">
    <citation type="submission" date="2019-06" db="EMBL/GenBank/DDBJ databases">
        <title>Draft genome sequence of the griseofulvin-producing fungus Xylaria cubensis strain G536.</title>
        <authorList>
            <person name="Mead M.E."/>
            <person name="Raja H.A."/>
            <person name="Steenwyk J.L."/>
            <person name="Knowles S.L."/>
            <person name="Oberlies N.H."/>
            <person name="Rokas A."/>
        </authorList>
    </citation>
    <scope>NUCLEOTIDE SEQUENCE [LARGE SCALE GENOMIC DNA]</scope>
    <source>
        <strain evidence="2">G536</strain>
    </source>
</reference>
<name>A0A553HJ50_9PEZI</name>
<dbReference type="Proteomes" id="UP000319160">
    <property type="component" value="Unassembled WGS sequence"/>
</dbReference>
<dbReference type="STRING" id="2512241.A0A553HJ50"/>
<evidence type="ECO:0000313" key="2">
    <source>
        <dbReference type="Proteomes" id="UP000319160"/>
    </source>
</evidence>
<proteinExistence type="predicted"/>